<dbReference type="Proteomes" id="UP000666915">
    <property type="component" value="Unassembled WGS sequence"/>
</dbReference>
<dbReference type="Pfam" id="PF12900">
    <property type="entry name" value="Pyridox_ox_2"/>
    <property type="match status" value="1"/>
</dbReference>
<sequence>MITDETHGFRPLDRPDCLWRLTHAVVGRVAWAGCGGRAVLVPVNFVVDGPGVVFLTPGAGHVVEAVRSRTRLTFEADGTGPAANEGWSVLLSGRPEIITDHRKVRWLERHPLAAWARAPHRRFVRIPAEEITGHVMTLSAGGA</sequence>
<dbReference type="Gene3D" id="2.30.110.10">
    <property type="entry name" value="Electron Transport, Fmn-binding Protein, Chain A"/>
    <property type="match status" value="1"/>
</dbReference>
<proteinExistence type="predicted"/>
<reference evidence="1 2" key="1">
    <citation type="submission" date="2021-03" db="EMBL/GenBank/DDBJ databases">
        <authorList>
            <person name="Kanchanasin P."/>
            <person name="Saeng-In P."/>
            <person name="Phongsopitanun W."/>
            <person name="Yuki M."/>
            <person name="Kudo T."/>
            <person name="Ohkuma M."/>
            <person name="Tanasupawat S."/>
        </authorList>
    </citation>
    <scope>NUCLEOTIDE SEQUENCE [LARGE SCALE GENOMIC DNA]</scope>
    <source>
        <strain evidence="1 2">L46</strain>
    </source>
</reference>
<keyword evidence="2" id="KW-1185">Reference proteome</keyword>
<dbReference type="InterPro" id="IPR024747">
    <property type="entry name" value="Pyridox_Oxase-rel"/>
</dbReference>
<dbReference type="InterPro" id="IPR012349">
    <property type="entry name" value="Split_barrel_FMN-bd"/>
</dbReference>
<dbReference type="SUPFAM" id="SSF50475">
    <property type="entry name" value="FMN-binding split barrel"/>
    <property type="match status" value="1"/>
</dbReference>
<organism evidence="1 2">
    <name type="scientific">Actinomadura nitritigenes</name>
    <dbReference type="NCBI Taxonomy" id="134602"/>
    <lineage>
        <taxon>Bacteria</taxon>
        <taxon>Bacillati</taxon>
        <taxon>Actinomycetota</taxon>
        <taxon>Actinomycetes</taxon>
        <taxon>Streptosporangiales</taxon>
        <taxon>Thermomonosporaceae</taxon>
        <taxon>Actinomadura</taxon>
    </lineage>
</organism>
<evidence type="ECO:0000313" key="1">
    <source>
        <dbReference type="EMBL" id="MBO2440559.1"/>
    </source>
</evidence>
<dbReference type="EMBL" id="JAGEOK010000015">
    <property type="protein sequence ID" value="MBO2440559.1"/>
    <property type="molecule type" value="Genomic_DNA"/>
</dbReference>
<protein>
    <submittedName>
        <fullName evidence="1">Pyridoxamine 5'-phosphate oxidase family protein</fullName>
    </submittedName>
</protein>
<evidence type="ECO:0000313" key="2">
    <source>
        <dbReference type="Proteomes" id="UP000666915"/>
    </source>
</evidence>
<accession>A0ABS3R4L9</accession>
<dbReference type="RefSeq" id="WP_208268955.1">
    <property type="nucleotide sequence ID" value="NZ_BAAAGM010000024.1"/>
</dbReference>
<comment type="caution">
    <text evidence="1">The sequence shown here is derived from an EMBL/GenBank/DDBJ whole genome shotgun (WGS) entry which is preliminary data.</text>
</comment>
<gene>
    <name evidence="1" type="ORF">J4557_23810</name>
</gene>
<name>A0ABS3R4L9_9ACTN</name>